<dbReference type="Proteomes" id="UP000321197">
    <property type="component" value="Unassembled WGS sequence"/>
</dbReference>
<evidence type="ECO:0000256" key="1">
    <source>
        <dbReference type="SAM" id="SignalP"/>
    </source>
</evidence>
<dbReference type="EMBL" id="BJXL01000035">
    <property type="protein sequence ID" value="GEM83214.1"/>
    <property type="molecule type" value="Genomic_DNA"/>
</dbReference>
<accession>A0A511R0S3</accession>
<comment type="caution">
    <text evidence="2">The sequence shown here is derived from an EMBL/GenBank/DDBJ whole genome shotgun (WGS) entry which is preliminary data.</text>
</comment>
<evidence type="ECO:0008006" key="4">
    <source>
        <dbReference type="Google" id="ProtNLM"/>
    </source>
</evidence>
<feature type="signal peptide" evidence="1">
    <location>
        <begin position="1"/>
        <end position="21"/>
    </location>
</feature>
<evidence type="ECO:0000313" key="3">
    <source>
        <dbReference type="Proteomes" id="UP000321197"/>
    </source>
</evidence>
<dbReference type="OrthoDB" id="9998191at2"/>
<protein>
    <recommendedName>
        <fullName evidence="4">Outer membrane protein beta-barrel domain-containing protein</fullName>
    </recommendedName>
</protein>
<feature type="chain" id="PRO_5021756051" description="Outer membrane protein beta-barrel domain-containing protein" evidence="1">
    <location>
        <begin position="22"/>
        <end position="171"/>
    </location>
</feature>
<reference evidence="2 3" key="1">
    <citation type="submission" date="2019-07" db="EMBL/GenBank/DDBJ databases">
        <title>Whole genome shotgun sequence of Meiothermus hypogaeus NBRC 106114.</title>
        <authorList>
            <person name="Hosoyama A."/>
            <person name="Uohara A."/>
            <person name="Ohji S."/>
            <person name="Ichikawa N."/>
        </authorList>
    </citation>
    <scope>NUCLEOTIDE SEQUENCE [LARGE SCALE GENOMIC DNA]</scope>
    <source>
        <strain evidence="2 3">NBRC 106114</strain>
    </source>
</reference>
<organism evidence="2 3">
    <name type="scientific">Meiothermus hypogaeus NBRC 106114</name>
    <dbReference type="NCBI Taxonomy" id="1227553"/>
    <lineage>
        <taxon>Bacteria</taxon>
        <taxon>Thermotogati</taxon>
        <taxon>Deinococcota</taxon>
        <taxon>Deinococci</taxon>
        <taxon>Thermales</taxon>
        <taxon>Thermaceae</taxon>
        <taxon>Meiothermus</taxon>
    </lineage>
</organism>
<gene>
    <name evidence="2" type="ORF">MHY01S_13800</name>
</gene>
<proteinExistence type="predicted"/>
<dbReference type="RefSeq" id="WP_119342021.1">
    <property type="nucleotide sequence ID" value="NZ_BJXL01000035.1"/>
</dbReference>
<dbReference type="AlphaFoldDB" id="A0A511R0S3"/>
<name>A0A511R0S3_9DEIN</name>
<sequence length="171" mass="17449">MKRFLSLLVILSIFALTPALAQLGSFVSIRAVSGLGLAAGYGTLGAEVEWLDPFTVVYPRGSLAYMVGGGVWLGGSVTGGSLQAGAALYSGPDREGLFGAVRGGGAIVADNATRVGTLFGTLSLSGGYRFVTGPLELGLEGGVFFASTDINSTQSLLYITPTLAISAGFRF</sequence>
<keyword evidence="1" id="KW-0732">Signal</keyword>
<evidence type="ECO:0000313" key="2">
    <source>
        <dbReference type="EMBL" id="GEM83214.1"/>
    </source>
</evidence>